<sequence length="300" mass="32872">MVSLLNLQKQIYEYQLQLLGGQIPPELAELNSSIDEVEMQIRAVSRGESTLDMLDLEQSLKDLDAQRVTLMQSVVTPDTALTQLYNDLKSQQNVITGWRRDIKNTSGTGIVSFYFDGYEQVLSVNKLSTINSALVKNVISGGNTAKLADSTSEVPLYRIINNTHWFIAFVTSSSDPMRLAEGEQYSVLFKDYSDQQYTATARASTVSENAVVNILEFNSDIGKLIGTRTVAATISKSAQGLVVPLKAIEIVSGVPGINITYGDSVLRVEVDILAQDTKKAVIRAHNASDNLTAGMKYLKP</sequence>
<dbReference type="AlphaFoldDB" id="A0A644XMW4"/>
<evidence type="ECO:0000313" key="1">
    <source>
        <dbReference type="EMBL" id="MPM17510.1"/>
    </source>
</evidence>
<gene>
    <name evidence="1" type="ORF">SDC9_63905</name>
</gene>
<name>A0A644XMW4_9ZZZZ</name>
<comment type="caution">
    <text evidence="1">The sequence shown here is derived from an EMBL/GenBank/DDBJ whole genome shotgun (WGS) entry which is preliminary data.</text>
</comment>
<dbReference type="EMBL" id="VSSQ01002809">
    <property type="protein sequence ID" value="MPM17510.1"/>
    <property type="molecule type" value="Genomic_DNA"/>
</dbReference>
<organism evidence="1">
    <name type="scientific">bioreactor metagenome</name>
    <dbReference type="NCBI Taxonomy" id="1076179"/>
    <lineage>
        <taxon>unclassified sequences</taxon>
        <taxon>metagenomes</taxon>
        <taxon>ecological metagenomes</taxon>
    </lineage>
</organism>
<protein>
    <submittedName>
        <fullName evidence="1">Uncharacterized protein</fullName>
    </submittedName>
</protein>
<reference evidence="1" key="1">
    <citation type="submission" date="2019-08" db="EMBL/GenBank/DDBJ databases">
        <authorList>
            <person name="Kucharzyk K."/>
            <person name="Murdoch R.W."/>
            <person name="Higgins S."/>
            <person name="Loffler F."/>
        </authorList>
    </citation>
    <scope>NUCLEOTIDE SEQUENCE</scope>
</reference>
<accession>A0A644XMW4</accession>
<proteinExistence type="predicted"/>